<comment type="caution">
    <text evidence="2">The sequence shown here is derived from an EMBL/GenBank/DDBJ whole genome shotgun (WGS) entry which is preliminary data.</text>
</comment>
<evidence type="ECO:0000313" key="3">
    <source>
        <dbReference type="Proteomes" id="UP000029554"/>
    </source>
</evidence>
<dbReference type="Gene3D" id="2.60.40.10">
    <property type="entry name" value="Immunoglobulins"/>
    <property type="match status" value="1"/>
</dbReference>
<dbReference type="Proteomes" id="UP000029554">
    <property type="component" value="Unassembled WGS sequence"/>
</dbReference>
<proteinExistence type="predicted"/>
<dbReference type="AlphaFoldDB" id="A0A095SRL9"/>
<evidence type="ECO:0000259" key="1">
    <source>
        <dbReference type="PROSITE" id="PS50093"/>
    </source>
</evidence>
<dbReference type="SUPFAM" id="SSF49299">
    <property type="entry name" value="PKD domain"/>
    <property type="match status" value="1"/>
</dbReference>
<dbReference type="InterPro" id="IPR013783">
    <property type="entry name" value="Ig-like_fold"/>
</dbReference>
<dbReference type="InterPro" id="IPR035986">
    <property type="entry name" value="PKD_dom_sf"/>
</dbReference>
<dbReference type="eggNOG" id="COG3291">
    <property type="taxonomic scope" value="Bacteria"/>
</dbReference>
<dbReference type="EMBL" id="JRHH01000005">
    <property type="protein sequence ID" value="KGD67222.1"/>
    <property type="molecule type" value="Genomic_DNA"/>
</dbReference>
<dbReference type="CDD" id="cd00146">
    <property type="entry name" value="PKD"/>
    <property type="match status" value="1"/>
</dbReference>
<gene>
    <name evidence="2" type="ORF">LG45_13430</name>
</gene>
<dbReference type="InterPro" id="IPR055353">
    <property type="entry name" value="DUF7619"/>
</dbReference>
<dbReference type="Pfam" id="PF25233">
    <property type="entry name" value="DUF7849"/>
    <property type="match status" value="1"/>
</dbReference>
<organism evidence="2 3">
    <name type="scientific">Flavobacterium aquatile LMG 4008 = ATCC 11947</name>
    <dbReference type="NCBI Taxonomy" id="1453498"/>
    <lineage>
        <taxon>Bacteria</taxon>
        <taxon>Pseudomonadati</taxon>
        <taxon>Bacteroidota</taxon>
        <taxon>Flavobacteriia</taxon>
        <taxon>Flavobacteriales</taxon>
        <taxon>Flavobacteriaceae</taxon>
        <taxon>Flavobacterium</taxon>
    </lineage>
</organism>
<dbReference type="Pfam" id="PF18911">
    <property type="entry name" value="PKD_4"/>
    <property type="match status" value="1"/>
</dbReference>
<reference evidence="2 3" key="1">
    <citation type="submission" date="2014-09" db="EMBL/GenBank/DDBJ databases">
        <title>Whole Genome Shotgun of Flavobacterium aquatile LMG 4008.</title>
        <authorList>
            <person name="Gale A.N."/>
            <person name="Pipes S.E."/>
            <person name="Newman J.D."/>
        </authorList>
    </citation>
    <scope>NUCLEOTIDE SEQUENCE [LARGE SCALE GENOMIC DNA]</scope>
    <source>
        <strain evidence="2 3">LMG 4008</strain>
    </source>
</reference>
<keyword evidence="3" id="KW-1185">Reference proteome</keyword>
<dbReference type="STRING" id="1453498.LG45_13430"/>
<sequence>MRKLVLLAILATTFSFSQTKVKDTITRRATIGYDKKGNLVSFKPQTPPLIQIAGAPKANYSYFWEMGDGSYSKEIEPKKVYKKKGDYKVNLSVTNNYDNGKPPKTRPKTVAINEISDTNYTEIASLLDSISLKIFNNREPVPEEELVIVVSYQNLLDYVANGKLYLFYNDKEFKNKNFELLETRTHFGEREIMENGIAMVGDFNNSFENYASANGTPPLTDTFDAEEDLDVTLAQCKSLFTDSKVFEFDEMNPKETRNVFMTFKTTPEMIKDTSATVKMRGVYVPDRNYKNYKKKTLEMEIVTSHDPNKMSSNGTFMNYRIVRLKTLNFKTRFQNDGEGPARMIRLETDIPDMFDKKTLKIVDSYPKCPICPKDEEVNYSCLDTLIKQKQIHFTFKNIYIPGSNQKNVTEKDSTKGFVKYTMKFAKDFHKQKTRSRTAIIFDKNEPVITNYAVTRFRPGTSVGVRTGYNLFPDQKGSKSYFLGATISPYKSYKFYWQSELYYSRLESGTSTSQTPFELENFTPPIVINNGTVLDIGFTQTTTSTTFTRNSADVVPISLRYNLNNYIGVGVGPQFSVLLNQTTENTRTKRYYEPIFDATTPPRPGNEITSLREDSSESFKTKAFEKMQTSVFADVTFGFARIGPSVGIRYYANFEKDFSYWQFYGIWKF</sequence>
<feature type="domain" description="PKD" evidence="1">
    <location>
        <begin position="53"/>
        <end position="96"/>
    </location>
</feature>
<evidence type="ECO:0000313" key="2">
    <source>
        <dbReference type="EMBL" id="KGD67222.1"/>
    </source>
</evidence>
<dbReference type="PROSITE" id="PS50093">
    <property type="entry name" value="PKD"/>
    <property type="match status" value="1"/>
</dbReference>
<dbReference type="InterPro" id="IPR000601">
    <property type="entry name" value="PKD_dom"/>
</dbReference>
<dbReference type="InterPro" id="IPR057171">
    <property type="entry name" value="DUF7849"/>
</dbReference>
<dbReference type="Pfam" id="PF24595">
    <property type="entry name" value="DUF7619"/>
    <property type="match status" value="1"/>
</dbReference>
<name>A0A095SRL9_9FLAO</name>
<protein>
    <recommendedName>
        <fullName evidence="1">PKD domain-containing protein</fullName>
    </recommendedName>
</protein>
<dbReference type="RefSeq" id="WP_035127888.1">
    <property type="nucleotide sequence ID" value="NZ_JRHH01000005.1"/>
</dbReference>
<accession>A0A095SRL9</accession>